<keyword evidence="6" id="KW-0238">DNA-binding</keyword>
<dbReference type="GO" id="GO:0005694">
    <property type="term" value="C:chromosome"/>
    <property type="evidence" value="ECO:0007669"/>
    <property type="project" value="UniProtKB-SubCell"/>
</dbReference>
<dbReference type="InterPro" id="IPR050947">
    <property type="entry name" value="Archaeal_histone_HMF"/>
</dbReference>
<dbReference type="Pfam" id="PF00808">
    <property type="entry name" value="CBFD_NFYB_HMF"/>
    <property type="match status" value="2"/>
</dbReference>
<dbReference type="Gene3D" id="1.10.20.10">
    <property type="entry name" value="Histone, subunit A"/>
    <property type="match status" value="2"/>
</dbReference>
<dbReference type="RefSeq" id="WP_159762737.1">
    <property type="nucleotide sequence ID" value="NZ_WUUT01000001.1"/>
</dbReference>
<dbReference type="InterPro" id="IPR050004">
    <property type="entry name" value="HmfB-like"/>
</dbReference>
<dbReference type="PANTHER" id="PTHR47828:SF1">
    <property type="entry name" value="ARCHAEAL HISTONE A"/>
    <property type="match status" value="1"/>
</dbReference>
<dbReference type="NCBIfam" id="NF043032">
    <property type="entry name" value="archaea_histone"/>
    <property type="match status" value="1"/>
</dbReference>
<name>A0A6B0T339_9EURY</name>
<evidence type="ECO:0000313" key="9">
    <source>
        <dbReference type="Proteomes" id="UP000466535"/>
    </source>
</evidence>
<reference evidence="8 9" key="1">
    <citation type="submission" date="2019-12" db="EMBL/GenBank/DDBJ databases">
        <title>Isolation and characterization of three novel carbon monoxide-oxidizing members of Halobacteria from salione crusts and soils.</title>
        <authorList>
            <person name="Myers M.R."/>
            <person name="King G.M."/>
        </authorList>
    </citation>
    <scope>NUCLEOTIDE SEQUENCE [LARGE SCALE GENOMIC DNA]</scope>
    <source>
        <strain evidence="8 9">WSH3</strain>
    </source>
</reference>
<dbReference type="EMBL" id="WUUT01000001">
    <property type="protein sequence ID" value="MXR50626.1"/>
    <property type="molecule type" value="Genomic_DNA"/>
</dbReference>
<dbReference type="Proteomes" id="UP000466535">
    <property type="component" value="Unassembled WGS sequence"/>
</dbReference>
<dbReference type="OrthoDB" id="7514at2157"/>
<evidence type="ECO:0000256" key="1">
    <source>
        <dbReference type="ARBA" id="ARBA00004286"/>
    </source>
</evidence>
<evidence type="ECO:0000256" key="5">
    <source>
        <dbReference type="ARBA" id="ARBA00022490"/>
    </source>
</evidence>
<feature type="domain" description="Transcription factor CBF/NF-Y/archaeal histone" evidence="7">
    <location>
        <begin position="75"/>
        <end position="136"/>
    </location>
</feature>
<organism evidence="8 9">
    <name type="scientific">Halovenus carboxidivorans</name>
    <dbReference type="NCBI Taxonomy" id="2692199"/>
    <lineage>
        <taxon>Archaea</taxon>
        <taxon>Methanobacteriati</taxon>
        <taxon>Methanobacteriota</taxon>
        <taxon>Stenosarchaea group</taxon>
        <taxon>Halobacteria</taxon>
        <taxon>Halobacteriales</taxon>
        <taxon>Haloarculaceae</taxon>
        <taxon>Halovenus</taxon>
    </lineage>
</organism>
<comment type="similarity">
    <text evidence="3">Belongs to the archaeal histone HMF family.</text>
</comment>
<dbReference type="SUPFAM" id="SSF47113">
    <property type="entry name" value="Histone-fold"/>
    <property type="match status" value="2"/>
</dbReference>
<keyword evidence="5" id="KW-0963">Cytoplasm</keyword>
<dbReference type="GO" id="GO:0005737">
    <property type="term" value="C:cytoplasm"/>
    <property type="evidence" value="ECO:0007669"/>
    <property type="project" value="UniProtKB-SubCell"/>
</dbReference>
<accession>A0A6B0T339</accession>
<dbReference type="AlphaFoldDB" id="A0A6B0T339"/>
<evidence type="ECO:0000256" key="3">
    <source>
        <dbReference type="ARBA" id="ARBA00008264"/>
    </source>
</evidence>
<evidence type="ECO:0000256" key="6">
    <source>
        <dbReference type="ARBA" id="ARBA00023125"/>
    </source>
</evidence>
<dbReference type="InterPro" id="IPR009072">
    <property type="entry name" value="Histone-fold"/>
</dbReference>
<dbReference type="GO" id="GO:0046982">
    <property type="term" value="F:protein heterodimerization activity"/>
    <property type="evidence" value="ECO:0007669"/>
    <property type="project" value="InterPro"/>
</dbReference>
<evidence type="ECO:0000256" key="4">
    <source>
        <dbReference type="ARBA" id="ARBA00022454"/>
    </source>
</evidence>
<comment type="caution">
    <text evidence="8">The sequence shown here is derived from an EMBL/GenBank/DDBJ whole genome shotgun (WGS) entry which is preliminary data.</text>
</comment>
<protein>
    <submittedName>
        <fullName evidence="8">Aldolase</fullName>
    </submittedName>
</protein>
<comment type="subcellular location">
    <subcellularLocation>
        <location evidence="1">Chromosome</location>
    </subcellularLocation>
    <subcellularLocation>
        <location evidence="2">Cytoplasm</location>
    </subcellularLocation>
</comment>
<proteinExistence type="inferred from homology"/>
<evidence type="ECO:0000313" key="8">
    <source>
        <dbReference type="EMBL" id="MXR50626.1"/>
    </source>
</evidence>
<keyword evidence="9" id="KW-1185">Reference proteome</keyword>
<sequence>MSVELPVAPVDDVIRRHADGLRVSAEAGETLAREIQREGADRAADAARLADEDGRKTLMVSDFGAESVPDKAELDLPIAPVDRVARLDIDDRYRVSMDARIVLAAQLEAYAEDIAAAAAFLARHAGRRTIKSEDVEAYFELKQYFE</sequence>
<keyword evidence="4" id="KW-0158">Chromosome</keyword>
<dbReference type="InterPro" id="IPR003958">
    <property type="entry name" value="CBFA_NFYB_domain"/>
</dbReference>
<evidence type="ECO:0000259" key="7">
    <source>
        <dbReference type="Pfam" id="PF00808"/>
    </source>
</evidence>
<dbReference type="GO" id="GO:0003677">
    <property type="term" value="F:DNA binding"/>
    <property type="evidence" value="ECO:0007669"/>
    <property type="project" value="UniProtKB-KW"/>
</dbReference>
<evidence type="ECO:0000256" key="2">
    <source>
        <dbReference type="ARBA" id="ARBA00004496"/>
    </source>
</evidence>
<gene>
    <name evidence="8" type="ORF">GRX03_03245</name>
</gene>
<feature type="domain" description="Transcription factor CBF/NF-Y/archaeal histone" evidence="7">
    <location>
        <begin position="4"/>
        <end position="62"/>
    </location>
</feature>
<dbReference type="PANTHER" id="PTHR47828">
    <property type="entry name" value="ARCHAEAL HISTONE A"/>
    <property type="match status" value="1"/>
</dbReference>